<name>A0AA40CTS1_9PEZI</name>
<evidence type="ECO:0000313" key="3">
    <source>
        <dbReference type="EMBL" id="KAK0651246.1"/>
    </source>
</evidence>
<gene>
    <name evidence="3" type="ORF">B0T16DRAFT_403441</name>
</gene>
<reference evidence="3" key="1">
    <citation type="submission" date="2023-06" db="EMBL/GenBank/DDBJ databases">
        <title>Genome-scale phylogeny and comparative genomics of the fungal order Sordariales.</title>
        <authorList>
            <consortium name="Lawrence Berkeley National Laboratory"/>
            <person name="Hensen N."/>
            <person name="Bonometti L."/>
            <person name="Westerberg I."/>
            <person name="Brannstrom I.O."/>
            <person name="Guillou S."/>
            <person name="Cros-Aarteil S."/>
            <person name="Calhoun S."/>
            <person name="Haridas S."/>
            <person name="Kuo A."/>
            <person name="Mondo S."/>
            <person name="Pangilinan J."/>
            <person name="Riley R."/>
            <person name="Labutti K."/>
            <person name="Andreopoulos B."/>
            <person name="Lipzen A."/>
            <person name="Chen C."/>
            <person name="Yanf M."/>
            <person name="Daum C."/>
            <person name="Ng V."/>
            <person name="Clum A."/>
            <person name="Steindorff A."/>
            <person name="Ohm R."/>
            <person name="Martin F."/>
            <person name="Silar P."/>
            <person name="Natvig D."/>
            <person name="Lalanne C."/>
            <person name="Gautier V."/>
            <person name="Ament-Velasquez S.L."/>
            <person name="Kruys A."/>
            <person name="Hutchinson M.I."/>
            <person name="Powell A.J."/>
            <person name="Barry K."/>
            <person name="Miller A.N."/>
            <person name="Grigoriev I.V."/>
            <person name="Debuchy R."/>
            <person name="Gladieux P."/>
            <person name="Thoren M.H."/>
            <person name="Johannesson H."/>
        </authorList>
    </citation>
    <scope>NUCLEOTIDE SEQUENCE</scope>
    <source>
        <strain evidence="3">SMH2532-1</strain>
    </source>
</reference>
<evidence type="ECO:0000313" key="4">
    <source>
        <dbReference type="Proteomes" id="UP001174936"/>
    </source>
</evidence>
<feature type="compositionally biased region" description="Basic residues" evidence="1">
    <location>
        <begin position="83"/>
        <end position="101"/>
    </location>
</feature>
<dbReference type="Proteomes" id="UP001174936">
    <property type="component" value="Unassembled WGS sequence"/>
</dbReference>
<dbReference type="EMBL" id="JAULSV010000002">
    <property type="protein sequence ID" value="KAK0651246.1"/>
    <property type="molecule type" value="Genomic_DNA"/>
</dbReference>
<organism evidence="3 4">
    <name type="scientific">Cercophora newfieldiana</name>
    <dbReference type="NCBI Taxonomy" id="92897"/>
    <lineage>
        <taxon>Eukaryota</taxon>
        <taxon>Fungi</taxon>
        <taxon>Dikarya</taxon>
        <taxon>Ascomycota</taxon>
        <taxon>Pezizomycotina</taxon>
        <taxon>Sordariomycetes</taxon>
        <taxon>Sordariomycetidae</taxon>
        <taxon>Sordariales</taxon>
        <taxon>Lasiosphaeriaceae</taxon>
        <taxon>Cercophora</taxon>
    </lineage>
</organism>
<evidence type="ECO:0008006" key="5">
    <source>
        <dbReference type="Google" id="ProtNLM"/>
    </source>
</evidence>
<dbReference type="AlphaFoldDB" id="A0AA40CTS1"/>
<evidence type="ECO:0000256" key="2">
    <source>
        <dbReference type="SAM" id="SignalP"/>
    </source>
</evidence>
<proteinExistence type="predicted"/>
<comment type="caution">
    <text evidence="3">The sequence shown here is derived from an EMBL/GenBank/DDBJ whole genome shotgun (WGS) entry which is preliminary data.</text>
</comment>
<feature type="chain" id="PRO_5041279196" description="Secreted protein" evidence="2">
    <location>
        <begin position="25"/>
        <end position="114"/>
    </location>
</feature>
<sequence>MRAVCCERWSSLSLLLMRMLLTWARVCPAVSQLLRQSVQVICLRGLYAVRVESFTDTSLRWVGSRSVSPLAKYSCFTGMLISQHKHRRRRSRKKEKKKKNIQHQGFAGRHRPNY</sequence>
<keyword evidence="2" id="KW-0732">Signal</keyword>
<feature type="region of interest" description="Disordered" evidence="1">
    <location>
        <begin position="82"/>
        <end position="114"/>
    </location>
</feature>
<keyword evidence="4" id="KW-1185">Reference proteome</keyword>
<protein>
    <recommendedName>
        <fullName evidence="5">Secreted protein</fullName>
    </recommendedName>
</protein>
<feature type="signal peptide" evidence="2">
    <location>
        <begin position="1"/>
        <end position="24"/>
    </location>
</feature>
<accession>A0AA40CTS1</accession>
<evidence type="ECO:0000256" key="1">
    <source>
        <dbReference type="SAM" id="MobiDB-lite"/>
    </source>
</evidence>